<organism evidence="1">
    <name type="scientific">bioreactor metagenome</name>
    <dbReference type="NCBI Taxonomy" id="1076179"/>
    <lineage>
        <taxon>unclassified sequences</taxon>
        <taxon>metagenomes</taxon>
        <taxon>ecological metagenomes</taxon>
    </lineage>
</organism>
<evidence type="ECO:0000313" key="1">
    <source>
        <dbReference type="EMBL" id="MPM34996.1"/>
    </source>
</evidence>
<comment type="caution">
    <text evidence="1">The sequence shown here is derived from an EMBL/GenBank/DDBJ whole genome shotgun (WGS) entry which is preliminary data.</text>
</comment>
<reference evidence="1" key="1">
    <citation type="submission" date="2019-08" db="EMBL/GenBank/DDBJ databases">
        <authorList>
            <person name="Kucharzyk K."/>
            <person name="Murdoch R.W."/>
            <person name="Higgins S."/>
            <person name="Loffler F."/>
        </authorList>
    </citation>
    <scope>NUCLEOTIDE SEQUENCE</scope>
</reference>
<sequence>MPPSSVPPLLRIYSSQSTSVTRHMMTPMMNALRMYPPAILARESGADWMSLMIFLDLSSTIVPNAPIVVVTDVTASRPATIQLSMRKRTPARSDMLLVQTSPRNSAYMPMMMNTDRSEKNTLDLSLKNTRRLRFVKLIIRQTPFSARQNGETAGGCK</sequence>
<protein>
    <submittedName>
        <fullName evidence="1">Uncharacterized protein</fullName>
    </submittedName>
</protein>
<accession>A0A644Z2C5</accession>
<gene>
    <name evidence="1" type="ORF">SDC9_81586</name>
</gene>
<proteinExistence type="predicted"/>
<dbReference type="AlphaFoldDB" id="A0A644Z2C5"/>
<name>A0A644Z2C5_9ZZZZ</name>
<dbReference type="EMBL" id="VSSQ01007148">
    <property type="protein sequence ID" value="MPM34996.1"/>
    <property type="molecule type" value="Genomic_DNA"/>
</dbReference>